<feature type="domain" description="Vitellogenin" evidence="9">
    <location>
        <begin position="380"/>
        <end position="998"/>
    </location>
</feature>
<dbReference type="CDD" id="cd00054">
    <property type="entry name" value="EGF_CA"/>
    <property type="match status" value="1"/>
</dbReference>
<dbReference type="InterPro" id="IPR000742">
    <property type="entry name" value="EGF"/>
</dbReference>
<evidence type="ECO:0000259" key="8">
    <source>
        <dbReference type="PROSITE" id="PS50026"/>
    </source>
</evidence>
<evidence type="ECO:0000256" key="2">
    <source>
        <dbReference type="ARBA" id="ARBA00022536"/>
    </source>
</evidence>
<dbReference type="SUPFAM" id="SSF48431">
    <property type="entry name" value="Lipovitellin-phosvitin complex, superhelical domain"/>
    <property type="match status" value="1"/>
</dbReference>
<dbReference type="GO" id="GO:0005509">
    <property type="term" value="F:calcium ion binding"/>
    <property type="evidence" value="ECO:0007669"/>
    <property type="project" value="InterPro"/>
</dbReference>
<dbReference type="Pfam" id="PF09172">
    <property type="entry name" value="Vit_open_b-sht"/>
    <property type="match status" value="1"/>
</dbReference>
<evidence type="ECO:0000259" key="9">
    <source>
        <dbReference type="PROSITE" id="PS51211"/>
    </source>
</evidence>
<dbReference type="InterPro" id="IPR018097">
    <property type="entry name" value="EGF_Ca-bd_CS"/>
</dbReference>
<dbReference type="SMART" id="SM00638">
    <property type="entry name" value="LPD_N"/>
    <property type="match status" value="1"/>
</dbReference>
<proteinExistence type="inferred from homology"/>
<feature type="chain" id="PRO_5043729990" evidence="7">
    <location>
        <begin position="22"/>
        <end position="1102"/>
    </location>
</feature>
<dbReference type="Gene3D" id="1.25.10.20">
    <property type="entry name" value="Vitellinogen, superhelical"/>
    <property type="match status" value="1"/>
</dbReference>
<dbReference type="PROSITE" id="PS51211">
    <property type="entry name" value="VITELLOGENIN"/>
    <property type="match status" value="1"/>
</dbReference>
<dbReference type="FunFam" id="2.10.25.10:FF:000139">
    <property type="entry name" value="Fibulin-1"/>
    <property type="match status" value="1"/>
</dbReference>
<dbReference type="InterPro" id="IPR015255">
    <property type="entry name" value="Vitellinogen_open_b-sht"/>
</dbReference>
<gene>
    <name evidence="10" type="ORF">CDAUBV1_LOCUS10762</name>
</gene>
<dbReference type="InterPro" id="IPR009030">
    <property type="entry name" value="Growth_fac_rcpt_cys_sf"/>
</dbReference>
<dbReference type="Pfam" id="PF07645">
    <property type="entry name" value="EGF_CA"/>
    <property type="match status" value="1"/>
</dbReference>
<dbReference type="SMART" id="SM00181">
    <property type="entry name" value="EGF"/>
    <property type="match status" value="4"/>
</dbReference>
<dbReference type="Pfam" id="PF01347">
    <property type="entry name" value="Vitellogenin_N"/>
    <property type="match status" value="1"/>
</dbReference>
<dbReference type="CDD" id="cd00064">
    <property type="entry name" value="FU"/>
    <property type="match status" value="1"/>
</dbReference>
<dbReference type="SUPFAM" id="SSF56968">
    <property type="entry name" value="Lipovitellin-phosvitin complex, beta-sheet shell regions"/>
    <property type="match status" value="2"/>
</dbReference>
<keyword evidence="5" id="KW-1015">Disulfide bond</keyword>
<dbReference type="SUPFAM" id="SSF57184">
    <property type="entry name" value="Growth factor receptor domain"/>
    <property type="match status" value="1"/>
</dbReference>
<evidence type="ECO:0000256" key="4">
    <source>
        <dbReference type="ARBA" id="ARBA00022737"/>
    </source>
</evidence>
<dbReference type="PROSITE" id="PS01186">
    <property type="entry name" value="EGF_2"/>
    <property type="match status" value="1"/>
</dbReference>
<evidence type="ECO:0000256" key="5">
    <source>
        <dbReference type="ARBA" id="ARBA00023157"/>
    </source>
</evidence>
<dbReference type="PROSITE" id="PS01187">
    <property type="entry name" value="EGF_CA"/>
    <property type="match status" value="1"/>
</dbReference>
<dbReference type="Gene3D" id="2.10.25.10">
    <property type="entry name" value="Laminin"/>
    <property type="match status" value="1"/>
</dbReference>
<dbReference type="GO" id="GO:0005319">
    <property type="term" value="F:lipid transporter activity"/>
    <property type="evidence" value="ECO:0007669"/>
    <property type="project" value="InterPro"/>
</dbReference>
<dbReference type="PROSITE" id="PS00010">
    <property type="entry name" value="ASX_HYDROXYL"/>
    <property type="match status" value="1"/>
</dbReference>
<comment type="caution">
    <text evidence="10">The sequence shown here is derived from an EMBL/GenBank/DDBJ whole genome shotgun (WGS) entry which is preliminary data.</text>
</comment>
<evidence type="ECO:0000313" key="11">
    <source>
        <dbReference type="Proteomes" id="UP001497525"/>
    </source>
</evidence>
<keyword evidence="4" id="KW-0677">Repeat</keyword>
<dbReference type="InterPro" id="IPR006212">
    <property type="entry name" value="Furin_repeat"/>
</dbReference>
<keyword evidence="3 7" id="KW-0732">Signal</keyword>
<dbReference type="InterPro" id="IPR015819">
    <property type="entry name" value="Lipid_transp_b-sht_shell"/>
</dbReference>
<comment type="caution">
    <text evidence="6">Lacks conserved residue(s) required for the propagation of feature annotation.</text>
</comment>
<dbReference type="PROSITE" id="PS50026">
    <property type="entry name" value="EGF_3"/>
    <property type="match status" value="1"/>
</dbReference>
<dbReference type="PANTHER" id="PTHR23345:SF36">
    <property type="entry name" value="APOLIPOPHORINS"/>
    <property type="match status" value="1"/>
</dbReference>
<sequence>MKTITVSIFIFFGCFVRFSRPNCDGCRDLAAAFINGVTKTSATKFSGGNSRWEGEHLGSYATSETRLHDILDQLCASSSLTSSDCHDMVDKLEDQLVHWWNSVFKVDQNKVGELESYICISATKYCCPFGYYGPECKECQVCSVIGGKCDGNGSRIGSGKCVCNVGYVGEECNSCDLTTHYKENSESDQISVCRACHISCIGGCNGSSSSNCVACAAGWTPVIENDTMTCTDINECEKSPCRTSIEYCSNTPGSYECLRCDRSCSGCNGPTSNDCIKCATGYHFVDSKCVDVDECSTLASPCPRDEVCHNTEGGYRCDCKPGFLRQGGLCVPRPTTFEILLLSVTTVLLPCQSLIILSDGDEWTKKCSEQCSGKTDTVQLAASHSYQYEFSASYEVTSRASNPNEAVQEVKGSAKIVAGPNCDVRLTIEEAEIQTRITTDQNVISGETETNTSEALKSTFMRACYDNGRILFVAFPRTSAPIAVNLQKALLSQLQITTESLEIPTYTIERDIAGDCITEYTPEPADSEKIKITKRKYTSGCDNKYAFHSTFSGISVQPPTKQKKLPFLDGQFRCDMQLIPGSAVMQSDCVEKFSAYPGMSEHTEVVINTHLELVGDQPTDQVTTDATEIYESSLLFTHADGLAAGPRAKVDDVWNILATVEDTNDSNVPRAVYSMAKKMRTLDKMDMTELQTRVQNHQSEAIKTSFKDILSVTGTESSIQFIMENSESLGFSTKEVARALQNVRYPTVGMGIKLVDLLAEESFMSSALPISSFIYKLCERNPSHAGGSDVRAVVQHFVEQIGEDCSYENKRDMNKIILTLHALGNVGPYVNPEDALNVLSRCLQNPKVDASVQVAAADSVRRAPCNEAIDDELLKHIVDHKIDSEVRIMSYRSYMRCPSSKNIESVLKVLEQEVSQQVGSFIYSHLSTIPSTSSHSAGYWKALLAPYVDKIRSLADRFDLTVRSYSKYLERFRRTDEGGLGIQATVIYGPESPIPRSVSLNLTLEKFGREINLGEIGFRSTEQTMMEQYLLRLYRPFAASDKREKQYSDPFDVEKTLLQSQAVQLQAVGAPDGHQQLLKSLVKKCHIYIIKITHLDRDDWSE</sequence>
<evidence type="ECO:0000256" key="6">
    <source>
        <dbReference type="PROSITE-ProRule" id="PRU00076"/>
    </source>
</evidence>
<evidence type="ECO:0000256" key="1">
    <source>
        <dbReference type="ARBA" id="ARBA00005897"/>
    </source>
</evidence>
<accession>A0AAV2TJQ8</accession>
<dbReference type="InterPro" id="IPR049883">
    <property type="entry name" value="NOTCH1_EGF-like"/>
</dbReference>
<dbReference type="Gene3D" id="2.30.230.10">
    <property type="entry name" value="Lipovitellin, beta-sheet shell regions, chain A"/>
    <property type="match status" value="1"/>
</dbReference>
<dbReference type="SMART" id="SM00261">
    <property type="entry name" value="FU"/>
    <property type="match status" value="2"/>
</dbReference>
<evidence type="ECO:0000313" key="10">
    <source>
        <dbReference type="EMBL" id="CAL5136636.1"/>
    </source>
</evidence>
<evidence type="ECO:0000256" key="3">
    <source>
        <dbReference type="ARBA" id="ARBA00022729"/>
    </source>
</evidence>
<dbReference type="InterPro" id="IPR015816">
    <property type="entry name" value="Vitellinogen_b-sht_N"/>
</dbReference>
<comment type="similarity">
    <text evidence="1">Belongs to the CRELD family.</text>
</comment>
<dbReference type="InterPro" id="IPR000152">
    <property type="entry name" value="EGF-type_Asp/Asn_hydroxyl_site"/>
</dbReference>
<protein>
    <submittedName>
        <fullName evidence="10">Uncharacterized protein</fullName>
    </submittedName>
</protein>
<dbReference type="EMBL" id="CAXLJL010000345">
    <property type="protein sequence ID" value="CAL5136636.1"/>
    <property type="molecule type" value="Genomic_DNA"/>
</dbReference>
<dbReference type="AlphaFoldDB" id="A0AAV2TJQ8"/>
<evidence type="ECO:0000256" key="7">
    <source>
        <dbReference type="SAM" id="SignalP"/>
    </source>
</evidence>
<dbReference type="InterPro" id="IPR001747">
    <property type="entry name" value="Vitellogenin_N"/>
</dbReference>
<name>A0AAV2TJQ8_CALDB</name>
<reference evidence="10" key="1">
    <citation type="submission" date="2024-06" db="EMBL/GenBank/DDBJ databases">
        <authorList>
            <person name="Liu X."/>
            <person name="Lenzi L."/>
            <person name="Haldenby T S."/>
            <person name="Uol C."/>
        </authorList>
    </citation>
    <scope>NUCLEOTIDE SEQUENCE</scope>
</reference>
<dbReference type="InterPro" id="IPR011030">
    <property type="entry name" value="Lipovitellin_superhlx_dom"/>
</dbReference>
<dbReference type="SMART" id="SM00179">
    <property type="entry name" value="EGF_CA"/>
    <property type="match status" value="2"/>
</dbReference>
<dbReference type="InterPro" id="IPR050733">
    <property type="entry name" value="Vitellogenin/Apolipophorin"/>
</dbReference>
<dbReference type="InterPro" id="IPR001881">
    <property type="entry name" value="EGF-like_Ca-bd_dom"/>
</dbReference>
<feature type="domain" description="EGF-like" evidence="8">
    <location>
        <begin position="291"/>
        <end position="331"/>
    </location>
</feature>
<dbReference type="PANTHER" id="PTHR23345">
    <property type="entry name" value="VITELLOGENIN-RELATED"/>
    <property type="match status" value="1"/>
</dbReference>
<feature type="signal peptide" evidence="7">
    <location>
        <begin position="1"/>
        <end position="21"/>
    </location>
</feature>
<organism evidence="10 11">
    <name type="scientific">Calicophoron daubneyi</name>
    <name type="common">Rumen fluke</name>
    <name type="synonym">Paramphistomum daubneyi</name>
    <dbReference type="NCBI Taxonomy" id="300641"/>
    <lineage>
        <taxon>Eukaryota</taxon>
        <taxon>Metazoa</taxon>
        <taxon>Spiralia</taxon>
        <taxon>Lophotrochozoa</taxon>
        <taxon>Platyhelminthes</taxon>
        <taxon>Trematoda</taxon>
        <taxon>Digenea</taxon>
        <taxon>Plagiorchiida</taxon>
        <taxon>Pronocephalata</taxon>
        <taxon>Paramphistomoidea</taxon>
        <taxon>Paramphistomidae</taxon>
        <taxon>Calicophoron</taxon>
    </lineage>
</organism>
<dbReference type="PROSITE" id="PS00022">
    <property type="entry name" value="EGF_1"/>
    <property type="match status" value="1"/>
</dbReference>
<keyword evidence="2 6" id="KW-0245">EGF-like domain</keyword>
<dbReference type="Proteomes" id="UP001497525">
    <property type="component" value="Unassembled WGS sequence"/>
</dbReference>